<dbReference type="InterPro" id="IPR005025">
    <property type="entry name" value="FMN_Rdtase-like_dom"/>
</dbReference>
<keyword evidence="2" id="KW-0288">FMN</keyword>
<dbReference type="GO" id="GO:0008752">
    <property type="term" value="F:FMN reductase [NAD(P)H] activity"/>
    <property type="evidence" value="ECO:0007669"/>
    <property type="project" value="InterPro"/>
</dbReference>
<name>A0A2N8PAK3_STRNR</name>
<keyword evidence="6" id="KW-1185">Reference proteome</keyword>
<dbReference type="RefSeq" id="WP_102925538.1">
    <property type="nucleotide sequence ID" value="NZ_LJSN01000003.1"/>
</dbReference>
<dbReference type="NCBIfam" id="TIGR03567">
    <property type="entry name" value="FMN_reduc_SsuE"/>
    <property type="match status" value="1"/>
</dbReference>
<dbReference type="AlphaFoldDB" id="A0A2N8PAK3"/>
<dbReference type="InterPro" id="IPR020048">
    <property type="entry name" value="NADPH-dep_FMN_reduc_SsuE"/>
</dbReference>
<reference evidence="6" key="1">
    <citation type="submission" date="2015-09" db="EMBL/GenBank/DDBJ databases">
        <authorList>
            <person name="Graham D.E."/>
            <person name="Mahan K.M."/>
            <person name="Klingeman D.M."/>
            <person name="Fida T."/>
            <person name="Giannone R.J."/>
            <person name="Hettich R.L."/>
            <person name="Parry R.J."/>
            <person name="Spain J.C."/>
        </authorList>
    </citation>
    <scope>NUCLEOTIDE SEQUENCE [LARGE SCALE GENOMIC DNA]</scope>
    <source>
        <strain evidence="6">JCM 4701</strain>
    </source>
</reference>
<sequence length="186" mass="19328">MTSLLAVSGSPSADSRTALLAGHLVRRLSLVGLPTTHLRVRDLPAAELLAGRTEHPALRRSLDAVEAASGIVVATPVYNAAYSGLLKAFLDLLPRTGLAGKTVLPLMTGGSSAHALAIDYALRPVLCALGARQVVRGAFVLDRTIEPGPDGALRIHPDTAPRLDRALDEFLVTLTDGVTVSALTGS</sequence>
<dbReference type="EMBL" id="LJSN01000003">
    <property type="protein sequence ID" value="PNE38046.1"/>
    <property type="molecule type" value="Genomic_DNA"/>
</dbReference>
<evidence type="ECO:0000313" key="6">
    <source>
        <dbReference type="Proteomes" id="UP000236047"/>
    </source>
</evidence>
<evidence type="ECO:0000313" key="5">
    <source>
        <dbReference type="EMBL" id="PNE38046.1"/>
    </source>
</evidence>
<dbReference type="SUPFAM" id="SSF52218">
    <property type="entry name" value="Flavoproteins"/>
    <property type="match status" value="1"/>
</dbReference>
<evidence type="ECO:0000259" key="4">
    <source>
        <dbReference type="Pfam" id="PF03358"/>
    </source>
</evidence>
<dbReference type="InterPro" id="IPR029039">
    <property type="entry name" value="Flavoprotein-like_sf"/>
</dbReference>
<dbReference type="InterPro" id="IPR051814">
    <property type="entry name" value="NAD(P)H-dep_FMN_reductase"/>
</dbReference>
<proteinExistence type="predicted"/>
<accession>A0A2N8PAK3</accession>
<dbReference type="PANTHER" id="PTHR43408">
    <property type="entry name" value="FMN REDUCTASE (NADPH)"/>
    <property type="match status" value="1"/>
</dbReference>
<dbReference type="Gene3D" id="3.40.50.360">
    <property type="match status" value="1"/>
</dbReference>
<protein>
    <submittedName>
        <fullName evidence="5">NADPH-dependent FMN reductase</fullName>
    </submittedName>
</protein>
<comment type="caution">
    <text evidence="5">The sequence shown here is derived from an EMBL/GenBank/DDBJ whole genome shotgun (WGS) entry which is preliminary data.</text>
</comment>
<evidence type="ECO:0000256" key="3">
    <source>
        <dbReference type="ARBA" id="ARBA00023002"/>
    </source>
</evidence>
<keyword evidence="1" id="KW-0285">Flavoprotein</keyword>
<organism evidence="5 6">
    <name type="scientific">Streptomyces noursei</name>
    <name type="common">Streptomyces albulus</name>
    <dbReference type="NCBI Taxonomy" id="1971"/>
    <lineage>
        <taxon>Bacteria</taxon>
        <taxon>Bacillati</taxon>
        <taxon>Actinomycetota</taxon>
        <taxon>Actinomycetes</taxon>
        <taxon>Kitasatosporales</taxon>
        <taxon>Streptomycetaceae</taxon>
        <taxon>Streptomyces</taxon>
    </lineage>
</organism>
<keyword evidence="3" id="KW-0560">Oxidoreductase</keyword>
<dbReference type="PANTHER" id="PTHR43408:SF1">
    <property type="entry name" value="FMN REDUCTASE (NADPH)"/>
    <property type="match status" value="1"/>
</dbReference>
<gene>
    <name evidence="5" type="ORF">AOB60_28205</name>
</gene>
<dbReference type="GO" id="GO:0046306">
    <property type="term" value="P:alkanesulfonate catabolic process"/>
    <property type="evidence" value="ECO:0007669"/>
    <property type="project" value="InterPro"/>
</dbReference>
<dbReference type="Proteomes" id="UP000236047">
    <property type="component" value="Unassembled WGS sequence"/>
</dbReference>
<evidence type="ECO:0000256" key="1">
    <source>
        <dbReference type="ARBA" id="ARBA00022630"/>
    </source>
</evidence>
<feature type="domain" description="NADPH-dependent FMN reductase-like" evidence="4">
    <location>
        <begin position="3"/>
        <end position="143"/>
    </location>
</feature>
<evidence type="ECO:0000256" key="2">
    <source>
        <dbReference type="ARBA" id="ARBA00022643"/>
    </source>
</evidence>
<dbReference type="Pfam" id="PF03358">
    <property type="entry name" value="FMN_red"/>
    <property type="match status" value="1"/>
</dbReference>